<feature type="region of interest" description="Disordered" evidence="8">
    <location>
        <begin position="515"/>
        <end position="605"/>
    </location>
</feature>
<dbReference type="GO" id="GO:0003724">
    <property type="term" value="F:RNA helicase activity"/>
    <property type="evidence" value="ECO:0007669"/>
    <property type="project" value="UniProtKB-EC"/>
</dbReference>
<feature type="region of interest" description="Disordered" evidence="8">
    <location>
        <begin position="1"/>
        <end position="118"/>
    </location>
</feature>
<dbReference type="PANTHER" id="PTHR47960">
    <property type="entry name" value="DEAD-BOX ATP-DEPENDENT RNA HELICASE 50"/>
    <property type="match status" value="1"/>
</dbReference>
<gene>
    <name evidence="12" type="ORF">DASB73_042600</name>
</gene>
<comment type="catalytic activity">
    <reaction evidence="6">
        <text>ATP + H2O = ADP + phosphate + H(+)</text>
        <dbReference type="Rhea" id="RHEA:13065"/>
        <dbReference type="ChEBI" id="CHEBI:15377"/>
        <dbReference type="ChEBI" id="CHEBI:15378"/>
        <dbReference type="ChEBI" id="CHEBI:30616"/>
        <dbReference type="ChEBI" id="CHEBI:43474"/>
        <dbReference type="ChEBI" id="CHEBI:456216"/>
        <dbReference type="EC" id="3.6.4.13"/>
    </reaction>
</comment>
<organism evidence="12 13">
    <name type="scientific">Starmerella bacillaris</name>
    <name type="common">Yeast</name>
    <name type="synonym">Candida zemplinina</name>
    <dbReference type="NCBI Taxonomy" id="1247836"/>
    <lineage>
        <taxon>Eukaryota</taxon>
        <taxon>Fungi</taxon>
        <taxon>Dikarya</taxon>
        <taxon>Ascomycota</taxon>
        <taxon>Saccharomycotina</taxon>
        <taxon>Dipodascomycetes</taxon>
        <taxon>Dipodascales</taxon>
        <taxon>Trichomonascaceae</taxon>
        <taxon>Starmerella</taxon>
    </lineage>
</organism>
<feature type="domain" description="Helicase ATP-binding" evidence="9">
    <location>
        <begin position="159"/>
        <end position="329"/>
    </location>
</feature>
<evidence type="ECO:0000256" key="8">
    <source>
        <dbReference type="SAM" id="MobiDB-lite"/>
    </source>
</evidence>
<keyword evidence="3" id="KW-0378">Hydrolase</keyword>
<dbReference type="EMBL" id="BTGC01000008">
    <property type="protein sequence ID" value="GMM53297.1"/>
    <property type="molecule type" value="Genomic_DNA"/>
</dbReference>
<dbReference type="Gene3D" id="3.40.50.300">
    <property type="entry name" value="P-loop containing nucleotide triphosphate hydrolases"/>
    <property type="match status" value="2"/>
</dbReference>
<dbReference type="CDD" id="cd17940">
    <property type="entry name" value="DEADc_DDX6"/>
    <property type="match status" value="1"/>
</dbReference>
<dbReference type="PROSITE" id="PS51195">
    <property type="entry name" value="Q_MOTIF"/>
    <property type="match status" value="1"/>
</dbReference>
<feature type="region of interest" description="Disordered" evidence="8">
    <location>
        <begin position="720"/>
        <end position="741"/>
    </location>
</feature>
<evidence type="ECO:0000256" key="3">
    <source>
        <dbReference type="ARBA" id="ARBA00022801"/>
    </source>
</evidence>
<feature type="compositionally biased region" description="Basic and acidic residues" evidence="8">
    <location>
        <begin position="55"/>
        <end position="70"/>
    </location>
</feature>
<reference evidence="12 13" key="1">
    <citation type="journal article" date="2023" name="Elife">
        <title>Identification of key yeast species and microbe-microbe interactions impacting larval growth of Drosophila in the wild.</title>
        <authorList>
            <person name="Mure A."/>
            <person name="Sugiura Y."/>
            <person name="Maeda R."/>
            <person name="Honda K."/>
            <person name="Sakurai N."/>
            <person name="Takahashi Y."/>
            <person name="Watada M."/>
            <person name="Katoh T."/>
            <person name="Gotoh A."/>
            <person name="Gotoh Y."/>
            <person name="Taniguchi I."/>
            <person name="Nakamura K."/>
            <person name="Hayashi T."/>
            <person name="Katayama T."/>
            <person name="Uemura T."/>
            <person name="Hattori Y."/>
        </authorList>
    </citation>
    <scope>NUCLEOTIDE SEQUENCE [LARGE SCALE GENOMIC DNA]</scope>
    <source>
        <strain evidence="12 13">SB-73</strain>
    </source>
</reference>
<keyword evidence="2" id="KW-0547">Nucleotide-binding</keyword>
<evidence type="ECO:0000256" key="5">
    <source>
        <dbReference type="ARBA" id="ARBA00022840"/>
    </source>
</evidence>
<evidence type="ECO:0000256" key="7">
    <source>
        <dbReference type="PROSITE-ProRule" id="PRU00552"/>
    </source>
</evidence>
<feature type="compositionally biased region" description="Polar residues" evidence="8">
    <location>
        <begin position="728"/>
        <end position="741"/>
    </location>
</feature>
<dbReference type="Pfam" id="PF00271">
    <property type="entry name" value="Helicase_C"/>
    <property type="match status" value="1"/>
</dbReference>
<dbReference type="GO" id="GO:0003676">
    <property type="term" value="F:nucleic acid binding"/>
    <property type="evidence" value="ECO:0007669"/>
    <property type="project" value="InterPro"/>
</dbReference>
<evidence type="ECO:0000259" key="10">
    <source>
        <dbReference type="PROSITE" id="PS51194"/>
    </source>
</evidence>
<dbReference type="PROSITE" id="PS51192">
    <property type="entry name" value="HELICASE_ATP_BIND_1"/>
    <property type="match status" value="1"/>
</dbReference>
<evidence type="ECO:0000256" key="6">
    <source>
        <dbReference type="ARBA" id="ARBA00047984"/>
    </source>
</evidence>
<evidence type="ECO:0000313" key="13">
    <source>
        <dbReference type="Proteomes" id="UP001362899"/>
    </source>
</evidence>
<feature type="compositionally biased region" description="Polar residues" evidence="8">
    <location>
        <begin position="515"/>
        <end position="527"/>
    </location>
</feature>
<dbReference type="Proteomes" id="UP001362899">
    <property type="component" value="Unassembled WGS sequence"/>
</dbReference>
<evidence type="ECO:0000256" key="1">
    <source>
        <dbReference type="ARBA" id="ARBA00012552"/>
    </source>
</evidence>
<dbReference type="InterPro" id="IPR011545">
    <property type="entry name" value="DEAD/DEAH_box_helicase_dom"/>
</dbReference>
<feature type="compositionally biased region" description="Low complexity" evidence="8">
    <location>
        <begin position="582"/>
        <end position="592"/>
    </location>
</feature>
<dbReference type="AlphaFoldDB" id="A0AAV5RPX1"/>
<feature type="compositionally biased region" description="Polar residues" evidence="8">
    <location>
        <begin position="28"/>
        <end position="43"/>
    </location>
</feature>
<accession>A0AAV5RPX1</accession>
<dbReference type="SMART" id="SM00487">
    <property type="entry name" value="DEXDc"/>
    <property type="match status" value="1"/>
</dbReference>
<dbReference type="GO" id="GO:0016787">
    <property type="term" value="F:hydrolase activity"/>
    <property type="evidence" value="ECO:0007669"/>
    <property type="project" value="UniProtKB-KW"/>
</dbReference>
<feature type="domain" description="DEAD-box RNA helicase Q" evidence="11">
    <location>
        <begin position="128"/>
        <end position="156"/>
    </location>
</feature>
<keyword evidence="4 12" id="KW-0347">Helicase</keyword>
<keyword evidence="13" id="KW-1185">Reference proteome</keyword>
<feature type="compositionally biased region" description="Basic and acidic residues" evidence="8">
    <location>
        <begin position="1"/>
        <end position="12"/>
    </location>
</feature>
<dbReference type="CDD" id="cd18787">
    <property type="entry name" value="SF2_C_DEAD"/>
    <property type="match status" value="1"/>
</dbReference>
<protein>
    <recommendedName>
        <fullName evidence="1">RNA helicase</fullName>
        <ecNumber evidence="1">3.6.4.13</ecNumber>
    </recommendedName>
</protein>
<dbReference type="GO" id="GO:0005524">
    <property type="term" value="F:ATP binding"/>
    <property type="evidence" value="ECO:0007669"/>
    <property type="project" value="UniProtKB-KW"/>
</dbReference>
<comment type="caution">
    <text evidence="12">The sequence shown here is derived from an EMBL/GenBank/DDBJ whole genome shotgun (WGS) entry which is preliminary data.</text>
</comment>
<feature type="compositionally biased region" description="Low complexity" evidence="8">
    <location>
        <begin position="71"/>
        <end position="82"/>
    </location>
</feature>
<proteinExistence type="predicted"/>
<evidence type="ECO:0000256" key="4">
    <source>
        <dbReference type="ARBA" id="ARBA00022806"/>
    </source>
</evidence>
<dbReference type="SMART" id="SM00490">
    <property type="entry name" value="HELICc"/>
    <property type="match status" value="1"/>
</dbReference>
<feature type="compositionally biased region" description="Basic and acidic residues" evidence="8">
    <location>
        <begin position="83"/>
        <end position="118"/>
    </location>
</feature>
<dbReference type="InterPro" id="IPR014001">
    <property type="entry name" value="Helicase_ATP-bd"/>
</dbReference>
<evidence type="ECO:0000313" key="12">
    <source>
        <dbReference type="EMBL" id="GMM53297.1"/>
    </source>
</evidence>
<dbReference type="EC" id="3.6.4.13" evidence="1"/>
<dbReference type="InterPro" id="IPR001650">
    <property type="entry name" value="Helicase_C-like"/>
</dbReference>
<dbReference type="PROSITE" id="PS51194">
    <property type="entry name" value="HELICASE_CTER"/>
    <property type="match status" value="1"/>
</dbReference>
<evidence type="ECO:0000256" key="2">
    <source>
        <dbReference type="ARBA" id="ARBA00022741"/>
    </source>
</evidence>
<dbReference type="InterPro" id="IPR027417">
    <property type="entry name" value="P-loop_NTPase"/>
</dbReference>
<evidence type="ECO:0000259" key="11">
    <source>
        <dbReference type="PROSITE" id="PS51195"/>
    </source>
</evidence>
<name>A0AAV5RPX1_STABA</name>
<evidence type="ECO:0000259" key="9">
    <source>
        <dbReference type="PROSITE" id="PS51192"/>
    </source>
</evidence>
<sequence length="741" mass="82271">MKSAEVNKEGRKQPGTTSAKETKGPKGNRTSRNNKPNGSTENLKQLDGNKPGRANQERQQNENVPQDKKNTSSTGRSAATSSEQREQGKGKVQDDAKETEEVISKADLNIPEKDTRPQTEDVISTNGVLFEDMKLKRELLMGIYEAGFEKPSPIQSEAIPAALKNLDILARAKNGTGKTAAFSIPILQKINTRQKHIQAVILLPTRELALQTSQVVRTLGKHLNVQVMVTTGGTSLKDDILRLHETVHIIVATPGRAVDLASRKLADLSKCSILAMDEADKLLSADFASVVKDLLQFMTDKRQIMLFSATFPVAVKDFVSNYLSKPKIINLMDELTLKGITQYYAFVEEKEKLRCLNTLFSKLQINQSIIFCNSATRVELLAQKITELGYSCFYSHAKMPQADRNSVFHEFRNGGTRNLVCSDLLTRGIDIQAVNVVINFDFPKSAETYLHRIGRSGRFGHLGLAINLISWQDRFNLYRIEQELGTEIKPIPTDIDINLYASGGAVPKVMMTPATQRPVSQSASQSSRDNKKPQVETVVDIGSLNIHGKKSHTEPQQATHESESRNVKKSNVPKPSSNYAENGNPSSNNGNNQEAAVEEKSSGETRALDPQEMIALAMSMQNAYGYPQNYPMMNPYMPYMNPNQIVQSNVNGDSNHPPMGQANGVQNNVNNMPFQQSQLPQAGQDMNPNIGNLQNPNYFYGYPGYQGQFQGYPGYGMPQQMNPYQGYYPNQQNDTNDNTKK</sequence>
<feature type="domain" description="Helicase C-terminal" evidence="10">
    <location>
        <begin position="339"/>
        <end position="499"/>
    </location>
</feature>
<dbReference type="Pfam" id="PF00270">
    <property type="entry name" value="DEAD"/>
    <property type="match status" value="1"/>
</dbReference>
<dbReference type="InterPro" id="IPR014014">
    <property type="entry name" value="RNA_helicase_DEAD_Q_motif"/>
</dbReference>
<dbReference type="SUPFAM" id="SSF52540">
    <property type="entry name" value="P-loop containing nucleoside triphosphate hydrolases"/>
    <property type="match status" value="1"/>
</dbReference>
<keyword evidence="5" id="KW-0067">ATP-binding</keyword>
<feature type="short sequence motif" description="Q motif" evidence="7">
    <location>
        <begin position="128"/>
        <end position="156"/>
    </location>
</feature>